<organism evidence="3 4">
    <name type="scientific">Tricholomella constricta</name>
    <dbReference type="NCBI Taxonomy" id="117010"/>
    <lineage>
        <taxon>Eukaryota</taxon>
        <taxon>Fungi</taxon>
        <taxon>Dikarya</taxon>
        <taxon>Basidiomycota</taxon>
        <taxon>Agaricomycotina</taxon>
        <taxon>Agaricomycetes</taxon>
        <taxon>Agaricomycetidae</taxon>
        <taxon>Agaricales</taxon>
        <taxon>Tricholomatineae</taxon>
        <taxon>Lyophyllaceae</taxon>
        <taxon>Tricholomella</taxon>
    </lineage>
</organism>
<gene>
    <name evidence="3" type="ORF">D9615_009998</name>
</gene>
<proteinExistence type="predicted"/>
<feature type="transmembrane region" description="Helical" evidence="2">
    <location>
        <begin position="6"/>
        <end position="34"/>
    </location>
</feature>
<dbReference type="AlphaFoldDB" id="A0A8H5GU27"/>
<comment type="caution">
    <text evidence="3">The sequence shown here is derived from an EMBL/GenBank/DDBJ whole genome shotgun (WGS) entry which is preliminary data.</text>
</comment>
<feature type="compositionally biased region" description="Basic and acidic residues" evidence="1">
    <location>
        <begin position="300"/>
        <end position="313"/>
    </location>
</feature>
<feature type="transmembrane region" description="Helical" evidence="2">
    <location>
        <begin position="125"/>
        <end position="146"/>
    </location>
</feature>
<evidence type="ECO:0000256" key="1">
    <source>
        <dbReference type="SAM" id="MobiDB-lite"/>
    </source>
</evidence>
<evidence type="ECO:0000313" key="3">
    <source>
        <dbReference type="EMBL" id="KAF5371009.1"/>
    </source>
</evidence>
<accession>A0A8H5GU27</accession>
<protein>
    <submittedName>
        <fullName evidence="3">Uncharacterized protein</fullName>
    </submittedName>
</protein>
<keyword evidence="2" id="KW-0812">Transmembrane</keyword>
<dbReference type="EMBL" id="JAACJP010000049">
    <property type="protein sequence ID" value="KAF5371009.1"/>
    <property type="molecule type" value="Genomic_DNA"/>
</dbReference>
<feature type="transmembrane region" description="Helical" evidence="2">
    <location>
        <begin position="166"/>
        <end position="186"/>
    </location>
</feature>
<feature type="transmembrane region" description="Helical" evidence="2">
    <location>
        <begin position="207"/>
        <end position="230"/>
    </location>
</feature>
<reference evidence="3 4" key="1">
    <citation type="journal article" date="2020" name="ISME J.">
        <title>Uncovering the hidden diversity of litter-decomposition mechanisms in mushroom-forming fungi.</title>
        <authorList>
            <person name="Floudas D."/>
            <person name="Bentzer J."/>
            <person name="Ahren D."/>
            <person name="Johansson T."/>
            <person name="Persson P."/>
            <person name="Tunlid A."/>
        </authorList>
    </citation>
    <scope>NUCLEOTIDE SEQUENCE [LARGE SCALE GENOMIC DNA]</scope>
    <source>
        <strain evidence="3 4">CBS 661.87</strain>
    </source>
</reference>
<dbReference type="OrthoDB" id="3357408at2759"/>
<evidence type="ECO:0000256" key="2">
    <source>
        <dbReference type="SAM" id="Phobius"/>
    </source>
</evidence>
<keyword evidence="2" id="KW-0472">Membrane</keyword>
<feature type="compositionally biased region" description="Polar residues" evidence="1">
    <location>
        <begin position="290"/>
        <end position="299"/>
    </location>
</feature>
<feature type="region of interest" description="Disordered" evidence="1">
    <location>
        <begin position="287"/>
        <end position="322"/>
    </location>
</feature>
<sequence length="322" mass="35619">MEPLPILLGLFFGSVGYGINLITFFACILALVVADGQFKSRRQINYPMTAAACTMISIATGDIVVEVCQNISVFVHKDSVADQRIGGTSRWWTLPLFGLFVAQMTVGDAILIYRCFVVWSRRWRVVLFPILLTLTAIACGLTTIIVSSTTLVPHNRAMVGTLVTTVLSLSLASNFISSSLIVFRIWTIQKESMRYKIKSQDDPLRRAIRVTVEAGLLYTASMFVLLGIHITSGQAQYSVMRSGITFNMVISRTARQQADSQILSSLMTAPAHPMVINTEVVVLRDPPEESLNTPTTSLTSEHHGIKQELRDSWQDQSDSVND</sequence>
<name>A0A8H5GU27_9AGAR</name>
<evidence type="ECO:0000313" key="4">
    <source>
        <dbReference type="Proteomes" id="UP000565441"/>
    </source>
</evidence>
<keyword evidence="4" id="KW-1185">Reference proteome</keyword>
<feature type="transmembrane region" description="Helical" evidence="2">
    <location>
        <begin position="46"/>
        <end position="72"/>
    </location>
</feature>
<dbReference type="Proteomes" id="UP000565441">
    <property type="component" value="Unassembled WGS sequence"/>
</dbReference>
<keyword evidence="2" id="KW-1133">Transmembrane helix</keyword>
<feature type="transmembrane region" description="Helical" evidence="2">
    <location>
        <begin position="92"/>
        <end position="113"/>
    </location>
</feature>